<dbReference type="Proteomes" id="UP000054988">
    <property type="component" value="Unassembled WGS sequence"/>
</dbReference>
<feature type="transmembrane region" description="Helical" evidence="1">
    <location>
        <begin position="12"/>
        <end position="37"/>
    </location>
</feature>
<keyword evidence="1" id="KW-1133">Transmembrane helix</keyword>
<evidence type="ECO:0000313" key="2">
    <source>
        <dbReference type="EMBL" id="KTB43263.1"/>
    </source>
</evidence>
<keyword evidence="1" id="KW-0812">Transmembrane</keyword>
<name>A0A0W0G3U8_MONRR</name>
<dbReference type="AlphaFoldDB" id="A0A0W0G3U8"/>
<feature type="transmembrane region" description="Helical" evidence="1">
    <location>
        <begin position="223"/>
        <end position="242"/>
    </location>
</feature>
<gene>
    <name evidence="2" type="ORF">WG66_4155</name>
</gene>
<evidence type="ECO:0000313" key="3">
    <source>
        <dbReference type="Proteomes" id="UP000054988"/>
    </source>
</evidence>
<reference evidence="2 3" key="1">
    <citation type="submission" date="2015-12" db="EMBL/GenBank/DDBJ databases">
        <title>Draft genome sequence of Moniliophthora roreri, the causal agent of frosty pod rot of cacao.</title>
        <authorList>
            <person name="Aime M.C."/>
            <person name="Diaz-Valderrama J.R."/>
            <person name="Kijpornyongpan T."/>
            <person name="Phillips-Mora W."/>
        </authorList>
    </citation>
    <scope>NUCLEOTIDE SEQUENCE [LARGE SCALE GENOMIC DNA]</scope>
    <source>
        <strain evidence="2 3">MCA 2952</strain>
    </source>
</reference>
<accession>A0A0W0G3U8</accession>
<evidence type="ECO:0000256" key="1">
    <source>
        <dbReference type="SAM" id="Phobius"/>
    </source>
</evidence>
<protein>
    <recommendedName>
        <fullName evidence="4">G-protein coupled receptors family 2 profile 2 domain-containing protein</fullName>
    </recommendedName>
</protein>
<feature type="transmembrane region" description="Helical" evidence="1">
    <location>
        <begin position="254"/>
        <end position="276"/>
    </location>
</feature>
<feature type="transmembrane region" description="Helical" evidence="1">
    <location>
        <begin position="116"/>
        <end position="135"/>
    </location>
</feature>
<feature type="transmembrane region" description="Helical" evidence="1">
    <location>
        <begin position="49"/>
        <end position="68"/>
    </location>
</feature>
<dbReference type="eggNOG" id="ENOG502S939">
    <property type="taxonomic scope" value="Eukaryota"/>
</dbReference>
<feature type="transmembrane region" description="Helical" evidence="1">
    <location>
        <begin position="166"/>
        <end position="188"/>
    </location>
</feature>
<sequence length="381" mass="42732">MGIDDKKVLVVVFGVVVTNVTCSAVLILIAIVLIHPASRSLADRVSFRITTYAMVASMGQCAAGVALFKVPKSQCAFPMWLSMFTWTLSAFLFFCIALNLQLVLVHGVNGQQMEKYYVGVSLLLAITLSVPPFAADQYGWDPLFDICWYRSSDISERLKWQIFSEYSRSILCVVCELVSFSVVIWYLFRRRIFLRARRQSQSNSHDTVSVRHDLLTKVVLRTALYPVVSLVVNIMTMSVSILANSSGSDAKTDYLMLLVGPIIWIIRIAVYSLLAVTDPSLLRGLRAIRESRRQTQSGIYGSSTFSPVPLSSIGQLTEITTEQMNEVTDRTFDKMDSTNISIDARDIDAELGVDPYPLVRVVLSRHMVLEERHMVEIGKHL</sequence>
<evidence type="ECO:0008006" key="4">
    <source>
        <dbReference type="Google" id="ProtNLM"/>
    </source>
</evidence>
<keyword evidence="1" id="KW-0472">Membrane</keyword>
<dbReference type="EMBL" id="LATX01001218">
    <property type="protein sequence ID" value="KTB43263.1"/>
    <property type="molecule type" value="Genomic_DNA"/>
</dbReference>
<comment type="caution">
    <text evidence="2">The sequence shown here is derived from an EMBL/GenBank/DDBJ whole genome shotgun (WGS) entry which is preliminary data.</text>
</comment>
<organism evidence="2 3">
    <name type="scientific">Moniliophthora roreri</name>
    <name type="common">Frosty pod rot fungus</name>
    <name type="synonym">Monilia roreri</name>
    <dbReference type="NCBI Taxonomy" id="221103"/>
    <lineage>
        <taxon>Eukaryota</taxon>
        <taxon>Fungi</taxon>
        <taxon>Dikarya</taxon>
        <taxon>Basidiomycota</taxon>
        <taxon>Agaricomycotina</taxon>
        <taxon>Agaricomycetes</taxon>
        <taxon>Agaricomycetidae</taxon>
        <taxon>Agaricales</taxon>
        <taxon>Marasmiineae</taxon>
        <taxon>Marasmiaceae</taxon>
        <taxon>Moniliophthora</taxon>
    </lineage>
</organism>
<proteinExistence type="predicted"/>
<feature type="transmembrane region" description="Helical" evidence="1">
    <location>
        <begin position="80"/>
        <end position="104"/>
    </location>
</feature>